<organism evidence="1 2">
    <name type="scientific">Enterococcus phage EF1</name>
    <dbReference type="NCBI Taxonomy" id="2025813"/>
    <lineage>
        <taxon>Viruses</taxon>
        <taxon>Duplodnaviria</taxon>
        <taxon>Heunggongvirae</taxon>
        <taxon>Uroviricota</taxon>
        <taxon>Caudoviricetes</taxon>
    </lineage>
</organism>
<accession>A0A249XXJ9</accession>
<sequence length="623" mass="71989">MLNYNVEEVKANLKEIFNEFYEWGSLSDSQYLDYYAKGMEMKNSYLQKIFDGTNGRIVLDPKDFKDFMEEFSFEEMKNYVEDDLYSDLRDLNISYNFIDTFKTSVCNTFDKIRVENKKVIMKDEFKMLPFHGQRLTKVLNSLVDMSALTAQKISSTKGVKEAISDIKNKIVGGEMASFASGANFDGRKIVLSIRPEDLFLISYGNSWRSCMHPDEGEYNNGTLGYMVGPDAFVGFTVMEKDLEEFGYLAPKVWRQMMFVSEVDHEEETVPVLLSQKGYPRLNNGLQNMISNATLSLLGWEGNAKINQIEENLTRFRWRNGSDCNEYGYVDAFNWNDAIRGLRSPVLFQAEEAKTILINAQSTFVCLECGSKDDPSNCSGLCEECYYGSRSICPSCEERFDEDYGVRVLDTSGDIVYVCEYCGEETVWSTEEEENIWSEEAVHAIGSKEDSWVYTTKATYSDYLEEYILDSDAAWCETLDSYILQEDVVELPDGTTACIHDCFIWRVDGKYHEDTENIDSDEWKEIFSQELPKILDEAWKMNELFKKYQGLGISKKDCFEILKDYIFKCENREEELQLKTKIILDSLDFSWEPVEDSSFEFRLTGDNPVNKEFIDFLLTGEVKE</sequence>
<keyword evidence="2" id="KW-1185">Reference proteome</keyword>
<evidence type="ECO:0000313" key="1">
    <source>
        <dbReference type="EMBL" id="ASZ76705.1"/>
    </source>
</evidence>
<evidence type="ECO:0000313" key="2">
    <source>
        <dbReference type="Proteomes" id="UP000260005"/>
    </source>
</evidence>
<reference evidence="1 2" key="1">
    <citation type="submission" date="2017-04" db="EMBL/GenBank/DDBJ databases">
        <title>Complete Genome Sequence of Lytic Bacteriophage EF1 Infecting Enterococcus faecalis Isolates.</title>
        <authorList>
            <person name="Kim D."/>
            <person name="Kim Y.J."/>
            <person name="Han B.K."/>
            <person name="Kim H."/>
        </authorList>
    </citation>
    <scope>NUCLEOTIDE SEQUENCE [LARGE SCALE GENOMIC DNA]</scope>
</reference>
<proteinExistence type="predicted"/>
<protein>
    <submittedName>
        <fullName evidence="1">Uncharacterized protein</fullName>
    </submittedName>
</protein>
<dbReference type="EMBL" id="MF001358">
    <property type="protein sequence ID" value="ASZ76705.1"/>
    <property type="molecule type" value="Genomic_DNA"/>
</dbReference>
<dbReference type="Proteomes" id="UP000260005">
    <property type="component" value="Segment"/>
</dbReference>
<name>A0A249XXJ9_9CAUD</name>